<dbReference type="CDD" id="cd00130">
    <property type="entry name" value="PAS"/>
    <property type="match status" value="1"/>
</dbReference>
<feature type="domain" description="PAS" evidence="9">
    <location>
        <begin position="14"/>
        <end position="60"/>
    </location>
</feature>
<proteinExistence type="inferred from homology"/>
<keyword evidence="2" id="KW-0997">Cell inner membrane</keyword>
<dbReference type="Gene3D" id="3.30.450.20">
    <property type="entry name" value="PAS domain"/>
    <property type="match status" value="1"/>
</dbReference>
<dbReference type="Pfam" id="PF08447">
    <property type="entry name" value="PAS_3"/>
    <property type="match status" value="1"/>
</dbReference>
<protein>
    <submittedName>
        <fullName evidence="11">PAS domain-containing methyl-accepting chemotaxis protein</fullName>
    </submittedName>
</protein>
<keyword evidence="7" id="KW-0812">Transmembrane</keyword>
<gene>
    <name evidence="11" type="ORF">NBRC116591_22890</name>
</gene>
<evidence type="ECO:0000256" key="6">
    <source>
        <dbReference type="SAM" id="Coils"/>
    </source>
</evidence>
<dbReference type="InterPro" id="IPR035965">
    <property type="entry name" value="PAS-like_dom_sf"/>
</dbReference>
<sequence>MRKTGPVTGREARLNANDQLVTSTNTKGVITFCNDRFCEVAGYSKSELLGQAHNIVRHPDMPQEAFAKMWQDLRSGKPWMGLVKNRCANGDHYWVDAYVMPVTERGQVVGYESVRVAPSREQITRAIETYQRIKNGSSAIPFFSSVWGRFKNYILTTSCIFVVLLCGLFVVQSVSALSVAMAVIASVVAGVFSVVVALMPLNQVLDQSRRLSNDPIAAYIYTGRSDAYGEVLFATLMQKARLRTALGRFNEAARELNEKSTSAQTEAEAALDNMNSQQNESAQVAESMSQMAEAVQEVARGVSETSNATVDAMQEVKKGENVLIEANNEIEVLSATVTDLSTLLENLSGGSAKIASVIDVIRSIADQTNLLALNAAIEAARAGEQGRGFSVVADEVRSLAQRTQESTQDIQAIIEELGEATKASVTSMNACQESSSRSVERIGNVNDALTQIAESVLGIEKMSHQIAAAAEEQSSSANEVNCNTKNISDIAKLTHEKATKASDLSNQMSELAEKQFLLVERFK</sequence>
<evidence type="ECO:0000256" key="2">
    <source>
        <dbReference type="ARBA" id="ARBA00022519"/>
    </source>
</evidence>
<dbReference type="EMBL" id="BAABWN010000007">
    <property type="protein sequence ID" value="GAA6168478.1"/>
    <property type="molecule type" value="Genomic_DNA"/>
</dbReference>
<comment type="subcellular location">
    <subcellularLocation>
        <location evidence="1">Cell inner membrane</location>
        <topology evidence="1">Multi-pass membrane protein</topology>
    </subcellularLocation>
</comment>
<keyword evidence="6" id="KW-0175">Coiled coil</keyword>
<dbReference type="InterPro" id="IPR004090">
    <property type="entry name" value="Chemotax_Me-accpt_rcpt"/>
</dbReference>
<dbReference type="SUPFAM" id="SSF55785">
    <property type="entry name" value="PYP-like sensor domain (PAS domain)"/>
    <property type="match status" value="1"/>
</dbReference>
<dbReference type="SUPFAM" id="SSF58104">
    <property type="entry name" value="Methyl-accepting chemotaxis protein (MCP) signaling domain"/>
    <property type="match status" value="1"/>
</dbReference>
<dbReference type="SMART" id="SM00283">
    <property type="entry name" value="MA"/>
    <property type="match status" value="1"/>
</dbReference>
<dbReference type="Pfam" id="PF00015">
    <property type="entry name" value="MCPsignal"/>
    <property type="match status" value="1"/>
</dbReference>
<feature type="domain" description="T-SNARE coiled-coil homology" evidence="10">
    <location>
        <begin position="447"/>
        <end position="501"/>
    </location>
</feature>
<evidence type="ECO:0000313" key="11">
    <source>
        <dbReference type="EMBL" id="GAA6168478.1"/>
    </source>
</evidence>
<dbReference type="CDD" id="cd11386">
    <property type="entry name" value="MCP_signal"/>
    <property type="match status" value="1"/>
</dbReference>
<keyword evidence="7" id="KW-1133">Transmembrane helix</keyword>
<comment type="caution">
    <text evidence="11">The sequence shown here is derived from an EMBL/GenBank/DDBJ whole genome shotgun (WGS) entry which is preliminary data.</text>
</comment>
<dbReference type="PANTHER" id="PTHR32089:SF74">
    <property type="entry name" value="METHYL-ACCEPTING CHEMOTAXIS PROTEIN AER"/>
    <property type="match status" value="1"/>
</dbReference>
<evidence type="ECO:0000256" key="1">
    <source>
        <dbReference type="ARBA" id="ARBA00004429"/>
    </source>
</evidence>
<dbReference type="PRINTS" id="PR00260">
    <property type="entry name" value="CHEMTRNSDUCR"/>
</dbReference>
<organism evidence="11 12">
    <name type="scientific">Sessilibacter corallicola</name>
    <dbReference type="NCBI Taxonomy" id="2904075"/>
    <lineage>
        <taxon>Bacteria</taxon>
        <taxon>Pseudomonadati</taxon>
        <taxon>Pseudomonadota</taxon>
        <taxon>Gammaproteobacteria</taxon>
        <taxon>Cellvibrionales</taxon>
        <taxon>Cellvibrionaceae</taxon>
        <taxon>Sessilibacter</taxon>
    </lineage>
</organism>
<feature type="domain" description="Methyl-accepting transducer" evidence="8">
    <location>
        <begin position="252"/>
        <end position="488"/>
    </location>
</feature>
<keyword evidence="3 5" id="KW-0807">Transducer</keyword>
<dbReference type="PROSITE" id="PS50112">
    <property type="entry name" value="PAS"/>
    <property type="match status" value="1"/>
</dbReference>
<dbReference type="SMART" id="SM00091">
    <property type="entry name" value="PAS"/>
    <property type="match status" value="1"/>
</dbReference>
<evidence type="ECO:0000256" key="4">
    <source>
        <dbReference type="ARBA" id="ARBA00029447"/>
    </source>
</evidence>
<dbReference type="PANTHER" id="PTHR32089">
    <property type="entry name" value="METHYL-ACCEPTING CHEMOTAXIS PROTEIN MCPB"/>
    <property type="match status" value="1"/>
</dbReference>
<evidence type="ECO:0000259" key="8">
    <source>
        <dbReference type="PROSITE" id="PS50111"/>
    </source>
</evidence>
<evidence type="ECO:0000259" key="9">
    <source>
        <dbReference type="PROSITE" id="PS50112"/>
    </source>
</evidence>
<dbReference type="NCBIfam" id="TIGR00229">
    <property type="entry name" value="sensory_box"/>
    <property type="match status" value="1"/>
</dbReference>
<dbReference type="InterPro" id="IPR000014">
    <property type="entry name" value="PAS"/>
</dbReference>
<keyword evidence="2" id="KW-1003">Cell membrane</keyword>
<comment type="similarity">
    <text evidence="4">Belongs to the methyl-accepting chemotaxis (MCP) protein family.</text>
</comment>
<dbReference type="RefSeq" id="WP_353303189.1">
    <property type="nucleotide sequence ID" value="NZ_BAABWN010000007.1"/>
</dbReference>
<keyword evidence="12" id="KW-1185">Reference proteome</keyword>
<keyword evidence="7" id="KW-0472">Membrane</keyword>
<feature type="transmembrane region" description="Helical" evidence="7">
    <location>
        <begin position="177"/>
        <end position="201"/>
    </location>
</feature>
<feature type="coiled-coil region" evidence="6">
    <location>
        <begin position="239"/>
        <end position="273"/>
    </location>
</feature>
<evidence type="ECO:0000256" key="5">
    <source>
        <dbReference type="PROSITE-ProRule" id="PRU00284"/>
    </source>
</evidence>
<accession>A0ABQ0AA01</accession>
<feature type="transmembrane region" description="Helical" evidence="7">
    <location>
        <begin position="153"/>
        <end position="171"/>
    </location>
</feature>
<dbReference type="InterPro" id="IPR013655">
    <property type="entry name" value="PAS_fold_3"/>
</dbReference>
<evidence type="ECO:0000256" key="3">
    <source>
        <dbReference type="ARBA" id="ARBA00023224"/>
    </source>
</evidence>
<dbReference type="PROSITE" id="PS50111">
    <property type="entry name" value="CHEMOTAXIS_TRANSDUC_2"/>
    <property type="match status" value="1"/>
</dbReference>
<dbReference type="Proteomes" id="UP001465153">
    <property type="component" value="Unassembled WGS sequence"/>
</dbReference>
<name>A0ABQ0AA01_9GAMM</name>
<reference evidence="11 12" key="1">
    <citation type="submission" date="2024-04" db="EMBL/GenBank/DDBJ databases">
        <title>Draft genome sequence of Sessilibacter corallicola NBRC 116591.</title>
        <authorList>
            <person name="Miyakawa T."/>
            <person name="Kusuya Y."/>
            <person name="Miura T."/>
        </authorList>
    </citation>
    <scope>NUCLEOTIDE SEQUENCE [LARGE SCALE GENOMIC DNA]</scope>
    <source>
        <strain evidence="11 12">KU-00831-HH</strain>
    </source>
</reference>
<dbReference type="PROSITE" id="PS50192">
    <property type="entry name" value="T_SNARE"/>
    <property type="match status" value="1"/>
</dbReference>
<evidence type="ECO:0000259" key="10">
    <source>
        <dbReference type="PROSITE" id="PS50192"/>
    </source>
</evidence>
<dbReference type="InterPro" id="IPR000727">
    <property type="entry name" value="T_SNARE_dom"/>
</dbReference>
<evidence type="ECO:0000313" key="12">
    <source>
        <dbReference type="Proteomes" id="UP001465153"/>
    </source>
</evidence>
<evidence type="ECO:0000256" key="7">
    <source>
        <dbReference type="SAM" id="Phobius"/>
    </source>
</evidence>
<dbReference type="Gene3D" id="1.10.287.950">
    <property type="entry name" value="Methyl-accepting chemotaxis protein"/>
    <property type="match status" value="1"/>
</dbReference>
<dbReference type="InterPro" id="IPR004089">
    <property type="entry name" value="MCPsignal_dom"/>
</dbReference>